<dbReference type="InterPro" id="IPR011990">
    <property type="entry name" value="TPR-like_helical_dom_sf"/>
</dbReference>
<evidence type="ECO:0008006" key="6">
    <source>
        <dbReference type="Google" id="ProtNLM"/>
    </source>
</evidence>
<evidence type="ECO:0000256" key="3">
    <source>
        <dbReference type="PROSITE-ProRule" id="PRU00339"/>
    </source>
</evidence>
<dbReference type="SUPFAM" id="SSF48452">
    <property type="entry name" value="TPR-like"/>
    <property type="match status" value="1"/>
</dbReference>
<dbReference type="PANTHER" id="PTHR44858">
    <property type="entry name" value="TETRATRICOPEPTIDE REPEAT PROTEIN 6"/>
    <property type="match status" value="1"/>
</dbReference>
<accession>A0ABS9X133</accession>
<dbReference type="RefSeq" id="WP_242286366.1">
    <property type="nucleotide sequence ID" value="NZ_JAKKSL010000002.1"/>
</dbReference>
<gene>
    <name evidence="4" type="ORF">L3081_11900</name>
</gene>
<dbReference type="Pfam" id="PF13181">
    <property type="entry name" value="TPR_8"/>
    <property type="match status" value="1"/>
</dbReference>
<sequence length="304" mass="35214">MLNNNNFFNANLPTNQNDIESRLDQAWTYINERNVSLAQQACQNINQDFPMNADGRYATSFLAFQLKQLSIAINTIDKAIHLQPNNLQWQYQKVMTLLSMSDKVQAIKLVENLKNQSLNNIRMCSDFAVMFTQLTDYKQASFYYQQALILVSESTVNEKQQAKQSAQLYFNLASIERYQGKIELAEQHLNQAILLNPQDYEAYLLRSSLKKQTHENNHIEQLEQLLSEGITHPIAKAQIHFSLAKELEDLALYSQSFNQLKQGAKTRRGRMQYDVEHDLSTLHEIRKTFNTSLFRNKANVITNL</sequence>
<dbReference type="Proteomes" id="UP001139646">
    <property type="component" value="Unassembled WGS sequence"/>
</dbReference>
<keyword evidence="2 3" id="KW-0802">TPR repeat</keyword>
<protein>
    <recommendedName>
        <fullName evidence="6">Tetratricopeptide repeat protein</fullName>
    </recommendedName>
</protein>
<comment type="caution">
    <text evidence="4">The sequence shown here is derived from an EMBL/GenBank/DDBJ whole genome shotgun (WGS) entry which is preliminary data.</text>
</comment>
<dbReference type="PROSITE" id="PS50005">
    <property type="entry name" value="TPR"/>
    <property type="match status" value="1"/>
</dbReference>
<evidence type="ECO:0000256" key="1">
    <source>
        <dbReference type="ARBA" id="ARBA00022737"/>
    </source>
</evidence>
<keyword evidence="1" id="KW-0677">Repeat</keyword>
<dbReference type="SMART" id="SM00028">
    <property type="entry name" value="TPR"/>
    <property type="match status" value="3"/>
</dbReference>
<keyword evidence="5" id="KW-1185">Reference proteome</keyword>
<name>A0ABS9X133_9GAMM</name>
<proteinExistence type="predicted"/>
<dbReference type="Gene3D" id="1.25.40.10">
    <property type="entry name" value="Tetratricopeptide repeat domain"/>
    <property type="match status" value="1"/>
</dbReference>
<dbReference type="InterPro" id="IPR050498">
    <property type="entry name" value="Ycf3"/>
</dbReference>
<dbReference type="EMBL" id="JAKKSL010000002">
    <property type="protein sequence ID" value="MCI2283978.1"/>
    <property type="molecule type" value="Genomic_DNA"/>
</dbReference>
<dbReference type="InterPro" id="IPR019734">
    <property type="entry name" value="TPR_rpt"/>
</dbReference>
<feature type="repeat" description="TPR" evidence="3">
    <location>
        <begin position="166"/>
        <end position="199"/>
    </location>
</feature>
<evidence type="ECO:0000256" key="2">
    <source>
        <dbReference type="ARBA" id="ARBA00022803"/>
    </source>
</evidence>
<organism evidence="4 5">
    <name type="scientific">Colwellia maritima</name>
    <dbReference type="NCBI Taxonomy" id="2912588"/>
    <lineage>
        <taxon>Bacteria</taxon>
        <taxon>Pseudomonadati</taxon>
        <taxon>Pseudomonadota</taxon>
        <taxon>Gammaproteobacteria</taxon>
        <taxon>Alteromonadales</taxon>
        <taxon>Colwelliaceae</taxon>
        <taxon>Colwellia</taxon>
    </lineage>
</organism>
<reference evidence="4" key="1">
    <citation type="submission" date="2022-01" db="EMBL/GenBank/DDBJ databases">
        <title>Colwellia maritima, isolated from seawater.</title>
        <authorList>
            <person name="Kristyanto S."/>
            <person name="Jung J."/>
            <person name="Jeon C.O."/>
        </authorList>
    </citation>
    <scope>NUCLEOTIDE SEQUENCE</scope>
    <source>
        <strain evidence="4">MSW7</strain>
    </source>
</reference>
<evidence type="ECO:0000313" key="4">
    <source>
        <dbReference type="EMBL" id="MCI2283978.1"/>
    </source>
</evidence>
<dbReference type="PANTHER" id="PTHR44858:SF1">
    <property type="entry name" value="UDP-N-ACETYLGLUCOSAMINE--PEPTIDE N-ACETYLGLUCOSAMINYLTRANSFERASE SPINDLY-RELATED"/>
    <property type="match status" value="1"/>
</dbReference>
<evidence type="ECO:0000313" key="5">
    <source>
        <dbReference type="Proteomes" id="UP001139646"/>
    </source>
</evidence>